<dbReference type="SMART" id="SM00320">
    <property type="entry name" value="WD40"/>
    <property type="match status" value="4"/>
</dbReference>
<feature type="zinc finger region" description="C3H1-type" evidence="4">
    <location>
        <begin position="222"/>
        <end position="248"/>
    </location>
</feature>
<dbReference type="InterPro" id="IPR015943">
    <property type="entry name" value="WD40/YVTN_repeat-like_dom_sf"/>
</dbReference>
<dbReference type="PRINTS" id="PR00320">
    <property type="entry name" value="GPROTEINBRPT"/>
</dbReference>
<sequence length="551" mass="61490">MDIKTARKPYVFDRQGRKPTHNKPICIFWRNGKCLKNPCRFLHSELPIICAKKGSNMESSNQQDLPTKNSNCITTKNKLVLKRSLETTVENSREDVGSKHCKRETSKNLTLKNEESSSNKSVCIFWRNGKCLKNPCRFLHGELPVICAKKRSNMESSNQRDLPTKNSNYIRTKNNLVLKRSLETTVENSREDAGSKDCKKGTSKDLALKNEESGSNSTEDVLKQNVCQSWVHGNCIDGDKCRSLHSWFHADGLSILARLQGHTKAITGIALPEENNKLYTSSSDRTVRIWDCHTGQCARVVELGVDIGSMISEAFWVFIGMPNAVKALNTESGAEYDLSGPIGQVYAMETTLDFTLFAGGQDGVILAWKCTTETNPPFQPVASLKGHTSDVVSLTIGRNWLYSGSKDHTIRVWDHKTFECFVTLDGHADTVTSLICWEDYLLSGSLDRTIKIWAFNEGGHLEEIFTHGEEHGIVALCGTKGGNGKPTLCCSYNNNSVQMYELPSFVDRGRLFAKQEVKVILHGPKGLGLLFTGDQTGLATAWRWLPKSKEE</sequence>
<keyword evidence="4" id="KW-0863">Zinc-finger</keyword>
<dbReference type="PROSITE" id="PS50294">
    <property type="entry name" value="WD_REPEATS_REGION"/>
    <property type="match status" value="3"/>
</dbReference>
<dbReference type="EMBL" id="CM017321">
    <property type="protein sequence ID" value="KAE7995955.1"/>
    <property type="molecule type" value="Genomic_DNA"/>
</dbReference>
<proteinExistence type="predicted"/>
<dbReference type="Proteomes" id="UP000327013">
    <property type="component" value="Chromosome 1"/>
</dbReference>
<accession>A0A5N6Q9V7</accession>
<evidence type="ECO:0000256" key="5">
    <source>
        <dbReference type="SAM" id="MobiDB-lite"/>
    </source>
</evidence>
<dbReference type="InterPro" id="IPR020472">
    <property type="entry name" value="WD40_PAC1"/>
</dbReference>
<feature type="zinc finger region" description="C3H1-type" evidence="4">
    <location>
        <begin position="117"/>
        <end position="143"/>
    </location>
</feature>
<dbReference type="GO" id="GO:0008270">
    <property type="term" value="F:zinc ion binding"/>
    <property type="evidence" value="ECO:0007669"/>
    <property type="project" value="UniProtKB-KW"/>
</dbReference>
<evidence type="ECO:0000313" key="7">
    <source>
        <dbReference type="EMBL" id="KAE7995955.1"/>
    </source>
</evidence>
<dbReference type="InterPro" id="IPR000571">
    <property type="entry name" value="Znf_CCCH"/>
</dbReference>
<feature type="domain" description="C3H1-type" evidence="6">
    <location>
        <begin position="20"/>
        <end position="46"/>
    </location>
</feature>
<feature type="zinc finger region" description="C3H1-type" evidence="4">
    <location>
        <begin position="20"/>
        <end position="46"/>
    </location>
</feature>
<organism evidence="7 8">
    <name type="scientific">Carpinus fangiana</name>
    <dbReference type="NCBI Taxonomy" id="176857"/>
    <lineage>
        <taxon>Eukaryota</taxon>
        <taxon>Viridiplantae</taxon>
        <taxon>Streptophyta</taxon>
        <taxon>Embryophyta</taxon>
        <taxon>Tracheophyta</taxon>
        <taxon>Spermatophyta</taxon>
        <taxon>Magnoliopsida</taxon>
        <taxon>eudicotyledons</taxon>
        <taxon>Gunneridae</taxon>
        <taxon>Pentapetalae</taxon>
        <taxon>rosids</taxon>
        <taxon>fabids</taxon>
        <taxon>Fagales</taxon>
        <taxon>Betulaceae</taxon>
        <taxon>Carpinus</taxon>
    </lineage>
</organism>
<feature type="compositionally biased region" description="Basic and acidic residues" evidence="5">
    <location>
        <begin position="188"/>
        <end position="201"/>
    </location>
</feature>
<dbReference type="PANTHER" id="PTHR44489:SF14">
    <property type="entry name" value="ZINC FINGER CCCH DOMAIN-CONTAINING PROTEIN 59-RELATED"/>
    <property type="match status" value="1"/>
</dbReference>
<reference evidence="7 8" key="1">
    <citation type="submission" date="2019-06" db="EMBL/GenBank/DDBJ databases">
        <title>A chromosomal-level reference genome of Carpinus fangiana (Coryloideae, Betulaceae).</title>
        <authorList>
            <person name="Yang X."/>
            <person name="Wang Z."/>
            <person name="Zhang L."/>
            <person name="Hao G."/>
            <person name="Liu J."/>
            <person name="Yang Y."/>
        </authorList>
    </citation>
    <scope>NUCLEOTIDE SEQUENCE [LARGE SCALE GENOMIC DNA]</scope>
    <source>
        <strain evidence="7">Cfa_2016G</strain>
        <tissue evidence="7">Leaf</tissue>
    </source>
</reference>
<dbReference type="Pfam" id="PF00400">
    <property type="entry name" value="WD40"/>
    <property type="match status" value="3"/>
</dbReference>
<dbReference type="InterPro" id="IPR036322">
    <property type="entry name" value="WD40_repeat_dom_sf"/>
</dbReference>
<keyword evidence="4" id="KW-0862">Zinc</keyword>
<keyword evidence="4" id="KW-0479">Metal-binding</keyword>
<dbReference type="PROSITE" id="PS50082">
    <property type="entry name" value="WD_REPEATS_2"/>
    <property type="match status" value="3"/>
</dbReference>
<feature type="repeat" description="WD" evidence="3">
    <location>
        <begin position="424"/>
        <end position="463"/>
    </location>
</feature>
<feature type="repeat" description="WD" evidence="3">
    <location>
        <begin position="384"/>
        <end position="423"/>
    </location>
</feature>
<dbReference type="Gene3D" id="2.130.10.10">
    <property type="entry name" value="YVTN repeat-like/Quinoprotein amine dehydrogenase"/>
    <property type="match status" value="2"/>
</dbReference>
<dbReference type="SUPFAM" id="SSF50978">
    <property type="entry name" value="WD40 repeat-like"/>
    <property type="match status" value="1"/>
</dbReference>
<evidence type="ECO:0000256" key="3">
    <source>
        <dbReference type="PROSITE-ProRule" id="PRU00221"/>
    </source>
</evidence>
<feature type="domain" description="C3H1-type" evidence="6">
    <location>
        <begin position="222"/>
        <end position="248"/>
    </location>
</feature>
<keyword evidence="1 3" id="KW-0853">WD repeat</keyword>
<dbReference type="OrthoDB" id="59941at2759"/>
<dbReference type="PROSITE" id="PS50103">
    <property type="entry name" value="ZF_C3H1"/>
    <property type="match status" value="3"/>
</dbReference>
<evidence type="ECO:0000259" key="6">
    <source>
        <dbReference type="PROSITE" id="PS50103"/>
    </source>
</evidence>
<evidence type="ECO:0000256" key="2">
    <source>
        <dbReference type="ARBA" id="ARBA00022737"/>
    </source>
</evidence>
<evidence type="ECO:0000313" key="8">
    <source>
        <dbReference type="Proteomes" id="UP000327013"/>
    </source>
</evidence>
<keyword evidence="8" id="KW-1185">Reference proteome</keyword>
<dbReference type="InterPro" id="IPR044715">
    <property type="entry name" value="WDR86-like"/>
</dbReference>
<dbReference type="PANTHER" id="PTHR44489">
    <property type="match status" value="1"/>
</dbReference>
<feature type="domain" description="C3H1-type" evidence="6">
    <location>
        <begin position="117"/>
        <end position="143"/>
    </location>
</feature>
<feature type="repeat" description="WD" evidence="3">
    <location>
        <begin position="259"/>
        <end position="300"/>
    </location>
</feature>
<dbReference type="InterPro" id="IPR001680">
    <property type="entry name" value="WD40_rpt"/>
</dbReference>
<keyword evidence="2" id="KW-0677">Repeat</keyword>
<dbReference type="SMART" id="SM00356">
    <property type="entry name" value="ZnF_C3H1"/>
    <property type="match status" value="3"/>
</dbReference>
<feature type="region of interest" description="Disordered" evidence="5">
    <location>
        <begin position="181"/>
        <end position="201"/>
    </location>
</feature>
<evidence type="ECO:0000256" key="1">
    <source>
        <dbReference type="ARBA" id="ARBA00022574"/>
    </source>
</evidence>
<protein>
    <recommendedName>
        <fullName evidence="6">C3H1-type domain-containing protein</fullName>
    </recommendedName>
</protein>
<dbReference type="AlphaFoldDB" id="A0A5N6Q9V7"/>
<gene>
    <name evidence="7" type="ORF">FH972_000707</name>
</gene>
<name>A0A5N6Q9V7_9ROSI</name>
<evidence type="ECO:0000256" key="4">
    <source>
        <dbReference type="PROSITE-ProRule" id="PRU00723"/>
    </source>
</evidence>